<protein>
    <submittedName>
        <fullName evidence="2">Uncharacterized protein</fullName>
    </submittedName>
</protein>
<feature type="region of interest" description="Disordered" evidence="1">
    <location>
        <begin position="396"/>
        <end position="424"/>
    </location>
</feature>
<evidence type="ECO:0000256" key="1">
    <source>
        <dbReference type="SAM" id="MobiDB-lite"/>
    </source>
</evidence>
<name>A0A7J7P2S1_9MAGN</name>
<gene>
    <name evidence="2" type="ORF">GIB67_042917</name>
</gene>
<proteinExistence type="predicted"/>
<dbReference type="OrthoDB" id="1904536at2759"/>
<dbReference type="Proteomes" id="UP000541444">
    <property type="component" value="Unassembled WGS sequence"/>
</dbReference>
<evidence type="ECO:0000313" key="3">
    <source>
        <dbReference type="Proteomes" id="UP000541444"/>
    </source>
</evidence>
<keyword evidence="3" id="KW-1185">Reference proteome</keyword>
<evidence type="ECO:0000313" key="2">
    <source>
        <dbReference type="EMBL" id="KAF6173749.1"/>
    </source>
</evidence>
<organism evidence="2 3">
    <name type="scientific">Kingdonia uniflora</name>
    <dbReference type="NCBI Taxonomy" id="39325"/>
    <lineage>
        <taxon>Eukaryota</taxon>
        <taxon>Viridiplantae</taxon>
        <taxon>Streptophyta</taxon>
        <taxon>Embryophyta</taxon>
        <taxon>Tracheophyta</taxon>
        <taxon>Spermatophyta</taxon>
        <taxon>Magnoliopsida</taxon>
        <taxon>Ranunculales</taxon>
        <taxon>Circaeasteraceae</taxon>
        <taxon>Kingdonia</taxon>
    </lineage>
</organism>
<dbReference type="EMBL" id="JACGCM010000325">
    <property type="protein sequence ID" value="KAF6173749.1"/>
    <property type="molecule type" value="Genomic_DNA"/>
</dbReference>
<dbReference type="PANTHER" id="PTHR34222">
    <property type="entry name" value="GAG_PRE-INTEGRS DOMAIN-CONTAINING PROTEIN"/>
    <property type="match status" value="1"/>
</dbReference>
<reference evidence="2 3" key="1">
    <citation type="journal article" date="2020" name="IScience">
        <title>Genome Sequencing of the Endangered Kingdonia uniflora (Circaeasteraceae, Ranunculales) Reveals Potential Mechanisms of Evolutionary Specialization.</title>
        <authorList>
            <person name="Sun Y."/>
            <person name="Deng T."/>
            <person name="Zhang A."/>
            <person name="Moore M.J."/>
            <person name="Landis J.B."/>
            <person name="Lin N."/>
            <person name="Zhang H."/>
            <person name="Zhang X."/>
            <person name="Huang J."/>
            <person name="Zhang X."/>
            <person name="Sun H."/>
            <person name="Wang H."/>
        </authorList>
    </citation>
    <scope>NUCLEOTIDE SEQUENCE [LARGE SCALE GENOMIC DNA]</scope>
    <source>
        <strain evidence="2">TB1705</strain>
        <tissue evidence="2">Leaf</tissue>
    </source>
</reference>
<sequence>MFRKKGGHGLKTFAEMIKGQSESFTVRQMFRTVGESYPLVIEDLLLTTRRRRVKFEAEIHRRLNSRAAKALCDSEVSALLGRDCRYPRRAVRRRRPWFVEKSDIPHCVRGEGALQQDAAHFRGRDARVHRPYIFQKSTISAGYLFTSNAYLIWKSLRKVYSQRENNARIFQLSNEIGNFKQGTQTLGMYYARHRSSWEELSRYDSSSSGQLAHQVKLFLFHLRQQRFMQRLWRRLGCFSFLWGLNPDFEYARVHLLDRTPFPTLEEVHAYCFSDQSRRSPMPPVSGIPSETFAMAIRYAYLAPPSVPLQTSHTSLPSLSLLPADFGNSRPSRKKCDYCDPLPLSVPCESAIPPLVSPSVSRPLQVYTRRHPGCQPPTPYCQTSSVAPGLSPAIDSPLSGIEPSPTASIPVTTDDDSPVSHSDDDRPIAIRKEKRTTQNRMSISSCIVMFQWGYGGGSGGYLRSQILVLLLGKMFLSLSPAFRDFWSAAVLGCLQALWETRNKHIHCKTMLTKKYMFNSTLDLRILSSLQVTFLQQ</sequence>
<dbReference type="AlphaFoldDB" id="A0A7J7P2S1"/>
<comment type="caution">
    <text evidence="2">The sequence shown here is derived from an EMBL/GenBank/DDBJ whole genome shotgun (WGS) entry which is preliminary data.</text>
</comment>
<dbReference type="PANTHER" id="PTHR34222:SF100">
    <property type="entry name" value="CCHC-TYPE DOMAIN-CONTAINING PROTEIN"/>
    <property type="match status" value="1"/>
</dbReference>
<accession>A0A7J7P2S1</accession>